<comment type="caution">
    <text evidence="2">The sequence shown here is derived from an EMBL/GenBank/DDBJ whole genome shotgun (WGS) entry which is preliminary data.</text>
</comment>
<evidence type="ECO:0000256" key="1">
    <source>
        <dbReference type="SAM" id="Phobius"/>
    </source>
</evidence>
<proteinExistence type="predicted"/>
<keyword evidence="1" id="KW-0472">Membrane</keyword>
<dbReference type="EMBL" id="CAJNOC010001287">
    <property type="protein sequence ID" value="CAF0851632.1"/>
    <property type="molecule type" value="Genomic_DNA"/>
</dbReference>
<dbReference type="PANTHER" id="PTHR33444:SF7">
    <property type="entry name" value="TRANSMEMBRANE PROTEIN 272"/>
    <property type="match status" value="1"/>
</dbReference>
<accession>A0A813WD01</accession>
<evidence type="ECO:0000313" key="3">
    <source>
        <dbReference type="Proteomes" id="UP000663879"/>
    </source>
</evidence>
<name>A0A813WD01_9BILA</name>
<organism evidence="2 3">
    <name type="scientific">Brachionus calyciflorus</name>
    <dbReference type="NCBI Taxonomy" id="104777"/>
    <lineage>
        <taxon>Eukaryota</taxon>
        <taxon>Metazoa</taxon>
        <taxon>Spiralia</taxon>
        <taxon>Gnathifera</taxon>
        <taxon>Rotifera</taxon>
        <taxon>Eurotatoria</taxon>
        <taxon>Monogononta</taxon>
        <taxon>Pseudotrocha</taxon>
        <taxon>Ploima</taxon>
        <taxon>Brachionidae</taxon>
        <taxon>Brachionus</taxon>
    </lineage>
</organism>
<feature type="transmembrane region" description="Helical" evidence="1">
    <location>
        <begin position="110"/>
        <end position="131"/>
    </location>
</feature>
<dbReference type="PANTHER" id="PTHR33444">
    <property type="entry name" value="SI:DKEY-19B23.12-RELATED"/>
    <property type="match status" value="1"/>
</dbReference>
<dbReference type="AlphaFoldDB" id="A0A813WD01"/>
<dbReference type="OrthoDB" id="6157510at2759"/>
<feature type="transmembrane region" description="Helical" evidence="1">
    <location>
        <begin position="78"/>
        <end position="98"/>
    </location>
</feature>
<keyword evidence="1" id="KW-0812">Transmembrane</keyword>
<feature type="transmembrane region" description="Helical" evidence="1">
    <location>
        <begin position="181"/>
        <end position="202"/>
    </location>
</feature>
<gene>
    <name evidence="2" type="ORF">OXX778_LOCUS8981</name>
</gene>
<keyword evidence="3" id="KW-1185">Reference proteome</keyword>
<evidence type="ECO:0008006" key="4">
    <source>
        <dbReference type="Google" id="ProtNLM"/>
    </source>
</evidence>
<feature type="transmembrane region" description="Helical" evidence="1">
    <location>
        <begin position="222"/>
        <end position="249"/>
    </location>
</feature>
<sequence length="262" mass="30684">MSNLKSNLNESNSNGIYSTEINMSSDSKISDWALDESNYRDDETYTSVFNKIGEAVNESETLFDFLQKALSIFYYTKFSIFILLIMAIFHLTMIYTGINHLENCPKQPKIPVYIFICGGVGFLKCLQLIWIQIQKHSDFDDYIYTNYRSNSFGNDTQNNVSSSMIDREEQRLNKGSRVTDAIISTFLFIWFLIGNYWIWSIYQPNYEMELLEPNNWCSKKLYIFSIVHLYTYYSICGFIVLLVILLTIFTQIPCLILRFQDS</sequence>
<evidence type="ECO:0000313" key="2">
    <source>
        <dbReference type="EMBL" id="CAF0851632.1"/>
    </source>
</evidence>
<protein>
    <recommendedName>
        <fullName evidence="4">Transmembrane protein</fullName>
    </recommendedName>
</protein>
<dbReference type="InterPro" id="IPR040350">
    <property type="entry name" value="TMEM272"/>
</dbReference>
<reference evidence="2" key="1">
    <citation type="submission" date="2021-02" db="EMBL/GenBank/DDBJ databases">
        <authorList>
            <person name="Nowell W R."/>
        </authorList>
    </citation>
    <scope>NUCLEOTIDE SEQUENCE</scope>
    <source>
        <strain evidence="2">Ploen Becks lab</strain>
    </source>
</reference>
<keyword evidence="1" id="KW-1133">Transmembrane helix</keyword>
<dbReference type="Proteomes" id="UP000663879">
    <property type="component" value="Unassembled WGS sequence"/>
</dbReference>